<dbReference type="InterPro" id="IPR007627">
    <property type="entry name" value="RNA_pol_sigma70_r2"/>
</dbReference>
<protein>
    <submittedName>
        <fullName evidence="7">Sigma-70 family RNA polymerase sigma factor</fullName>
    </submittedName>
</protein>
<reference evidence="7 8" key="1">
    <citation type="submission" date="2020-02" db="EMBL/GenBank/DDBJ databases">
        <title>Draft genome sequence of two Spirosoma agri KCTC 52727 and Spirosoma terrae KCTC 52035.</title>
        <authorList>
            <person name="Rojas J."/>
            <person name="Ambika Manirajan B."/>
            <person name="Suarez C."/>
            <person name="Ratering S."/>
            <person name="Schnell S."/>
        </authorList>
    </citation>
    <scope>NUCLEOTIDE SEQUENCE [LARGE SCALE GENOMIC DNA]</scope>
    <source>
        <strain evidence="7 8">KCTC 52035</strain>
    </source>
</reference>
<gene>
    <name evidence="7" type="ORF">GK108_21760</name>
</gene>
<feature type="domain" description="RNA polymerase sigma-70 region 2" evidence="5">
    <location>
        <begin position="29"/>
        <end position="95"/>
    </location>
</feature>
<evidence type="ECO:0000256" key="4">
    <source>
        <dbReference type="ARBA" id="ARBA00023163"/>
    </source>
</evidence>
<dbReference type="GO" id="GO:0003677">
    <property type="term" value="F:DNA binding"/>
    <property type="evidence" value="ECO:0007669"/>
    <property type="project" value="InterPro"/>
</dbReference>
<dbReference type="PANTHER" id="PTHR43133:SF46">
    <property type="entry name" value="RNA POLYMERASE SIGMA-70 FACTOR ECF SUBFAMILY"/>
    <property type="match status" value="1"/>
</dbReference>
<dbReference type="InterPro" id="IPR013249">
    <property type="entry name" value="RNA_pol_sigma70_r4_t2"/>
</dbReference>
<dbReference type="RefSeq" id="WP_163953041.1">
    <property type="nucleotide sequence ID" value="NZ_JAAFZH010000011.1"/>
</dbReference>
<dbReference type="InterPro" id="IPR036388">
    <property type="entry name" value="WH-like_DNA-bd_sf"/>
</dbReference>
<organism evidence="7 8">
    <name type="scientific">Spirosoma terrae</name>
    <dbReference type="NCBI Taxonomy" id="1968276"/>
    <lineage>
        <taxon>Bacteria</taxon>
        <taxon>Pseudomonadati</taxon>
        <taxon>Bacteroidota</taxon>
        <taxon>Cytophagia</taxon>
        <taxon>Cytophagales</taxon>
        <taxon>Cytophagaceae</taxon>
        <taxon>Spirosoma</taxon>
    </lineage>
</organism>
<evidence type="ECO:0000259" key="5">
    <source>
        <dbReference type="Pfam" id="PF04542"/>
    </source>
</evidence>
<evidence type="ECO:0000313" key="8">
    <source>
        <dbReference type="Proteomes" id="UP000474175"/>
    </source>
</evidence>
<evidence type="ECO:0000256" key="2">
    <source>
        <dbReference type="ARBA" id="ARBA00023015"/>
    </source>
</evidence>
<dbReference type="PANTHER" id="PTHR43133">
    <property type="entry name" value="RNA POLYMERASE ECF-TYPE SIGMA FACTO"/>
    <property type="match status" value="1"/>
</dbReference>
<dbReference type="NCBIfam" id="TIGR02937">
    <property type="entry name" value="sigma70-ECF"/>
    <property type="match status" value="1"/>
</dbReference>
<keyword evidence="8" id="KW-1185">Reference proteome</keyword>
<name>A0A6L9LAC2_9BACT</name>
<dbReference type="Gene3D" id="1.10.1740.10">
    <property type="match status" value="1"/>
</dbReference>
<dbReference type="InterPro" id="IPR014284">
    <property type="entry name" value="RNA_pol_sigma-70_dom"/>
</dbReference>
<dbReference type="Pfam" id="PF08281">
    <property type="entry name" value="Sigma70_r4_2"/>
    <property type="match status" value="1"/>
</dbReference>
<dbReference type="Proteomes" id="UP000474175">
    <property type="component" value="Unassembled WGS sequence"/>
</dbReference>
<evidence type="ECO:0000256" key="3">
    <source>
        <dbReference type="ARBA" id="ARBA00023082"/>
    </source>
</evidence>
<dbReference type="InterPro" id="IPR039425">
    <property type="entry name" value="RNA_pol_sigma-70-like"/>
</dbReference>
<dbReference type="AlphaFoldDB" id="A0A6L9LAC2"/>
<dbReference type="GO" id="GO:0006352">
    <property type="term" value="P:DNA-templated transcription initiation"/>
    <property type="evidence" value="ECO:0007669"/>
    <property type="project" value="InterPro"/>
</dbReference>
<dbReference type="Pfam" id="PF04542">
    <property type="entry name" value="Sigma70_r2"/>
    <property type="match status" value="1"/>
</dbReference>
<comment type="similarity">
    <text evidence="1">Belongs to the sigma-70 factor family. ECF subfamily.</text>
</comment>
<evidence type="ECO:0000256" key="1">
    <source>
        <dbReference type="ARBA" id="ARBA00010641"/>
    </source>
</evidence>
<keyword evidence="4" id="KW-0804">Transcription</keyword>
<dbReference type="EMBL" id="JAAFZH010000011">
    <property type="protein sequence ID" value="NDU97525.1"/>
    <property type="molecule type" value="Genomic_DNA"/>
</dbReference>
<accession>A0A6L9LAC2</accession>
<evidence type="ECO:0000313" key="7">
    <source>
        <dbReference type="EMBL" id="NDU97525.1"/>
    </source>
</evidence>
<dbReference type="InterPro" id="IPR013325">
    <property type="entry name" value="RNA_pol_sigma_r2"/>
</dbReference>
<keyword evidence="2" id="KW-0805">Transcription regulation</keyword>
<feature type="domain" description="RNA polymerase sigma factor 70 region 4 type 2" evidence="6">
    <location>
        <begin position="128"/>
        <end position="178"/>
    </location>
</feature>
<keyword evidence="3" id="KW-0731">Sigma factor</keyword>
<dbReference type="Gene3D" id="1.10.10.10">
    <property type="entry name" value="Winged helix-like DNA-binding domain superfamily/Winged helix DNA-binding domain"/>
    <property type="match status" value="1"/>
</dbReference>
<proteinExistence type="inferred from homology"/>
<evidence type="ECO:0000259" key="6">
    <source>
        <dbReference type="Pfam" id="PF08281"/>
    </source>
</evidence>
<dbReference type="SUPFAM" id="SSF88659">
    <property type="entry name" value="Sigma3 and sigma4 domains of RNA polymerase sigma factors"/>
    <property type="match status" value="1"/>
</dbReference>
<sequence>MYTGPFSKQQEADLIQCLQQGNADAFEQLFNGYKRPVLFFIQKFLKSDTESEEILHDVFLKVWQHREQLDPAIGLGGYVHTVARNLVLNQIRQKATINTLNQEWGRRIDVHSHTVEDQYISAEYEKMAHNAIAQLPPRRQEVYQLCSVEGKSYDEVSKQLGISRDAVKDHMVHARRFLTHFLRRYADLTLLGLPVGASLIKFFLTELP</sequence>
<dbReference type="InterPro" id="IPR013324">
    <property type="entry name" value="RNA_pol_sigma_r3/r4-like"/>
</dbReference>
<dbReference type="SUPFAM" id="SSF88946">
    <property type="entry name" value="Sigma2 domain of RNA polymerase sigma factors"/>
    <property type="match status" value="1"/>
</dbReference>
<dbReference type="GO" id="GO:0016987">
    <property type="term" value="F:sigma factor activity"/>
    <property type="evidence" value="ECO:0007669"/>
    <property type="project" value="UniProtKB-KW"/>
</dbReference>
<comment type="caution">
    <text evidence="7">The sequence shown here is derived from an EMBL/GenBank/DDBJ whole genome shotgun (WGS) entry which is preliminary data.</text>
</comment>